<dbReference type="AlphaFoldDB" id="A0A545TA05"/>
<feature type="domain" description="Thiamine phosphate synthase/TenI" evidence="14">
    <location>
        <begin position="301"/>
        <end position="468"/>
    </location>
</feature>
<evidence type="ECO:0000256" key="3">
    <source>
        <dbReference type="ARBA" id="ARBA00022723"/>
    </source>
</evidence>
<dbReference type="InterPro" id="IPR034291">
    <property type="entry name" value="TMP_synthase"/>
</dbReference>
<evidence type="ECO:0000256" key="13">
    <source>
        <dbReference type="HAMAP-Rule" id="MF_00097"/>
    </source>
</evidence>
<dbReference type="GO" id="GO:0009229">
    <property type="term" value="P:thiamine diphosphate biosynthetic process"/>
    <property type="evidence" value="ECO:0007669"/>
    <property type="project" value="UniProtKB-UniRule"/>
</dbReference>
<dbReference type="OrthoDB" id="9789949at2"/>
<reference evidence="16 17" key="1">
    <citation type="submission" date="2019-06" db="EMBL/GenBank/DDBJ databases">
        <title>Draft genome of Aliikangiella marina GYP-15.</title>
        <authorList>
            <person name="Wang G."/>
        </authorList>
    </citation>
    <scope>NUCLEOTIDE SEQUENCE [LARGE SCALE GENOMIC DNA]</scope>
    <source>
        <strain evidence="16 17">GYP-15</strain>
    </source>
</reference>
<accession>A0A545TA05</accession>
<feature type="binding site" evidence="13">
    <location>
        <position position="369"/>
    </location>
    <ligand>
        <name>Mg(2+)</name>
        <dbReference type="ChEBI" id="CHEBI:18420"/>
    </ligand>
</feature>
<organism evidence="16 17">
    <name type="scientific">Aliikangiella marina</name>
    <dbReference type="NCBI Taxonomy" id="1712262"/>
    <lineage>
        <taxon>Bacteria</taxon>
        <taxon>Pseudomonadati</taxon>
        <taxon>Pseudomonadota</taxon>
        <taxon>Gammaproteobacteria</taxon>
        <taxon>Oceanospirillales</taxon>
        <taxon>Pleioneaceae</taxon>
        <taxon>Aliikangiella</taxon>
    </lineage>
</organism>
<evidence type="ECO:0000313" key="17">
    <source>
        <dbReference type="Proteomes" id="UP000317839"/>
    </source>
</evidence>
<dbReference type="FunFam" id="3.20.20.70:FF:000064">
    <property type="entry name" value="Thiamine-phosphate synthase"/>
    <property type="match status" value="1"/>
</dbReference>
<dbReference type="SUPFAM" id="SSF53613">
    <property type="entry name" value="Ribokinase-like"/>
    <property type="match status" value="1"/>
</dbReference>
<dbReference type="GO" id="GO:0005524">
    <property type="term" value="F:ATP binding"/>
    <property type="evidence" value="ECO:0007669"/>
    <property type="project" value="UniProtKB-KW"/>
</dbReference>
<dbReference type="InterPro" id="IPR022998">
    <property type="entry name" value="ThiamineP_synth_TenI"/>
</dbReference>
<keyword evidence="5" id="KW-0418">Kinase</keyword>
<dbReference type="EC" id="2.5.1.3" evidence="13"/>
<keyword evidence="6" id="KW-0067">ATP-binding</keyword>
<dbReference type="InterPro" id="IPR036206">
    <property type="entry name" value="ThiamineP_synth_sf"/>
</dbReference>
<dbReference type="Pfam" id="PF02581">
    <property type="entry name" value="TMP-TENI"/>
    <property type="match status" value="1"/>
</dbReference>
<evidence type="ECO:0000259" key="14">
    <source>
        <dbReference type="Pfam" id="PF02581"/>
    </source>
</evidence>
<dbReference type="CDD" id="cd00564">
    <property type="entry name" value="TMP_TenI"/>
    <property type="match status" value="1"/>
</dbReference>
<keyword evidence="9" id="KW-0511">Multifunctional enzyme</keyword>
<evidence type="ECO:0000256" key="2">
    <source>
        <dbReference type="ARBA" id="ARBA00022679"/>
    </source>
</evidence>
<dbReference type="Gene3D" id="3.40.1190.20">
    <property type="match status" value="1"/>
</dbReference>
<feature type="binding site" evidence="13">
    <location>
        <position position="388"/>
    </location>
    <ligand>
        <name>4-amino-2-methyl-5-(diphosphooxymethyl)pyrimidine</name>
        <dbReference type="ChEBI" id="CHEBI:57841"/>
    </ligand>
</feature>
<evidence type="ECO:0000256" key="12">
    <source>
        <dbReference type="ARBA" id="ARBA00047883"/>
    </source>
</evidence>
<keyword evidence="4" id="KW-0547">Nucleotide-binding</keyword>
<keyword evidence="3 13" id="KW-0479">Metal-binding</keyword>
<gene>
    <name evidence="13 16" type="primary">thiE</name>
    <name evidence="16" type="ORF">FLL45_14345</name>
</gene>
<comment type="pathway">
    <text evidence="1 13">Cofactor biosynthesis; thiamine diphosphate biosynthesis; thiamine phosphate from 4-amino-2-methyl-5-diphosphomethylpyrimidine and 4-methyl-5-(2-phosphoethyl)-thiazole: step 1/1.</text>
</comment>
<evidence type="ECO:0000256" key="4">
    <source>
        <dbReference type="ARBA" id="ARBA00022741"/>
    </source>
</evidence>
<keyword evidence="2 13" id="KW-0808">Transferase</keyword>
<evidence type="ECO:0000256" key="9">
    <source>
        <dbReference type="ARBA" id="ARBA00023268"/>
    </source>
</evidence>
<evidence type="ECO:0000313" key="16">
    <source>
        <dbReference type="EMBL" id="TQV74034.1"/>
    </source>
</evidence>
<dbReference type="NCBIfam" id="TIGR00693">
    <property type="entry name" value="thiE"/>
    <property type="match status" value="1"/>
</dbReference>
<dbReference type="InterPro" id="IPR013749">
    <property type="entry name" value="PM/HMP-P_kinase-1"/>
</dbReference>
<dbReference type="InterPro" id="IPR004399">
    <property type="entry name" value="HMP/HMP-P_kinase_dom"/>
</dbReference>
<comment type="cofactor">
    <cofactor evidence="13">
        <name>Mg(2+)</name>
        <dbReference type="ChEBI" id="CHEBI:18420"/>
    </cofactor>
    <text evidence="13">Binds 1 Mg(2+) ion per subunit.</text>
</comment>
<dbReference type="NCBIfam" id="NF002904">
    <property type="entry name" value="PRK03512.1"/>
    <property type="match status" value="1"/>
</dbReference>
<keyword evidence="7 13" id="KW-0460">Magnesium</keyword>
<evidence type="ECO:0000256" key="7">
    <source>
        <dbReference type="ARBA" id="ARBA00022842"/>
    </source>
</evidence>
<keyword evidence="17" id="KW-1185">Reference proteome</keyword>
<dbReference type="SUPFAM" id="SSF51391">
    <property type="entry name" value="Thiamin phosphate synthase"/>
    <property type="match status" value="1"/>
</dbReference>
<comment type="catalytic activity">
    <reaction evidence="12 13">
        <text>2-[(2R,5Z)-2-carboxy-4-methylthiazol-5(2H)-ylidene]ethyl phosphate + 4-amino-2-methyl-5-(diphosphooxymethyl)pyrimidine + 2 H(+) = thiamine phosphate + CO2 + diphosphate</text>
        <dbReference type="Rhea" id="RHEA:47844"/>
        <dbReference type="ChEBI" id="CHEBI:15378"/>
        <dbReference type="ChEBI" id="CHEBI:16526"/>
        <dbReference type="ChEBI" id="CHEBI:33019"/>
        <dbReference type="ChEBI" id="CHEBI:37575"/>
        <dbReference type="ChEBI" id="CHEBI:57841"/>
        <dbReference type="ChEBI" id="CHEBI:62899"/>
        <dbReference type="EC" id="2.5.1.3"/>
    </reaction>
</comment>
<dbReference type="GO" id="GO:0009228">
    <property type="term" value="P:thiamine biosynthetic process"/>
    <property type="evidence" value="ECO:0007669"/>
    <property type="project" value="UniProtKB-KW"/>
</dbReference>
<feature type="binding site" evidence="13">
    <location>
        <position position="349"/>
    </location>
    <ligand>
        <name>4-amino-2-methyl-5-(diphosphooxymethyl)pyrimidine</name>
        <dbReference type="ChEBI" id="CHEBI:57841"/>
    </ligand>
</feature>
<dbReference type="EMBL" id="VIKR01000003">
    <property type="protein sequence ID" value="TQV74034.1"/>
    <property type="molecule type" value="Genomic_DNA"/>
</dbReference>
<dbReference type="PANTHER" id="PTHR20858:SF17">
    <property type="entry name" value="HYDROXYMETHYLPYRIMIDINE_PHOSPHOMETHYLPYRIMIDINE KINASE THI20-RELATED"/>
    <property type="match status" value="1"/>
</dbReference>
<evidence type="ECO:0000256" key="6">
    <source>
        <dbReference type="ARBA" id="ARBA00022840"/>
    </source>
</evidence>
<dbReference type="GO" id="GO:0000287">
    <property type="term" value="F:magnesium ion binding"/>
    <property type="evidence" value="ECO:0007669"/>
    <property type="project" value="UniProtKB-UniRule"/>
</dbReference>
<keyword evidence="8 13" id="KW-0784">Thiamine biosynthesis</keyword>
<comment type="function">
    <text evidence="13">Condenses 4-methyl-5-(beta-hydroxyethyl)thiazole monophosphate (THZ-P) and 2-methyl-4-amino-5-hydroxymethyl pyrimidine pyrophosphate (HMP-PP) to form thiamine monophosphate (TMP).</text>
</comment>
<feature type="binding site" evidence="13">
    <location>
        <begin position="465"/>
        <end position="466"/>
    </location>
    <ligand>
        <name>2-[(2R,5Z)-2-carboxy-4-methylthiazol-5(2H)-ylidene]ethyl phosphate</name>
        <dbReference type="ChEBI" id="CHEBI:62899"/>
    </ligand>
</feature>
<dbReference type="InterPro" id="IPR029056">
    <property type="entry name" value="Ribokinase-like"/>
</dbReference>
<dbReference type="Pfam" id="PF08543">
    <property type="entry name" value="Phos_pyr_kin"/>
    <property type="match status" value="1"/>
</dbReference>
<feature type="binding site" evidence="13">
    <location>
        <begin position="317"/>
        <end position="321"/>
    </location>
    <ligand>
        <name>4-amino-2-methyl-5-(diphosphooxymethyl)pyrimidine</name>
        <dbReference type="ChEBI" id="CHEBI:57841"/>
    </ligand>
</feature>
<feature type="binding site" evidence="13">
    <location>
        <position position="445"/>
    </location>
    <ligand>
        <name>2-[(2R,5Z)-2-carboxy-4-methylthiazol-5(2H)-ylidene]ethyl phosphate</name>
        <dbReference type="ChEBI" id="CHEBI:62899"/>
    </ligand>
</feature>
<evidence type="ECO:0000256" key="1">
    <source>
        <dbReference type="ARBA" id="ARBA00005165"/>
    </source>
</evidence>
<dbReference type="UniPathway" id="UPA00060">
    <property type="reaction ID" value="UER00138"/>
</dbReference>
<dbReference type="Gene3D" id="3.20.20.70">
    <property type="entry name" value="Aldolase class I"/>
    <property type="match status" value="1"/>
</dbReference>
<dbReference type="GO" id="GO:0008902">
    <property type="term" value="F:hydroxymethylpyrimidine kinase activity"/>
    <property type="evidence" value="ECO:0007669"/>
    <property type="project" value="TreeGrafter"/>
</dbReference>
<feature type="binding site" evidence="13">
    <location>
        <begin position="414"/>
        <end position="416"/>
    </location>
    <ligand>
        <name>2-[(2R,5Z)-2-carboxy-4-methylthiazol-5(2H)-ylidene]ethyl phosphate</name>
        <dbReference type="ChEBI" id="CHEBI:62899"/>
    </ligand>
</feature>
<evidence type="ECO:0000256" key="5">
    <source>
        <dbReference type="ARBA" id="ARBA00022777"/>
    </source>
</evidence>
<evidence type="ECO:0000256" key="8">
    <source>
        <dbReference type="ARBA" id="ARBA00022977"/>
    </source>
</evidence>
<feature type="binding site" evidence="13">
    <location>
        <position position="350"/>
    </location>
    <ligand>
        <name>Mg(2+)</name>
        <dbReference type="ChEBI" id="CHEBI:18420"/>
    </ligand>
</feature>
<dbReference type="RefSeq" id="WP_142942742.1">
    <property type="nucleotide sequence ID" value="NZ_VIKR01000003.1"/>
</dbReference>
<comment type="similarity">
    <text evidence="13">Belongs to the thiamine-phosphate synthase family.</text>
</comment>
<dbReference type="PANTHER" id="PTHR20858">
    <property type="entry name" value="PHOSPHOMETHYLPYRIMIDINE KINASE"/>
    <property type="match status" value="1"/>
</dbReference>
<proteinExistence type="inferred from homology"/>
<dbReference type="CDD" id="cd01169">
    <property type="entry name" value="HMPP_kinase"/>
    <property type="match status" value="1"/>
</dbReference>
<comment type="catalytic activity">
    <reaction evidence="10 13">
        <text>4-methyl-5-(2-phosphooxyethyl)-thiazole + 4-amino-2-methyl-5-(diphosphooxymethyl)pyrimidine + H(+) = thiamine phosphate + diphosphate</text>
        <dbReference type="Rhea" id="RHEA:22328"/>
        <dbReference type="ChEBI" id="CHEBI:15378"/>
        <dbReference type="ChEBI" id="CHEBI:33019"/>
        <dbReference type="ChEBI" id="CHEBI:37575"/>
        <dbReference type="ChEBI" id="CHEBI:57841"/>
        <dbReference type="ChEBI" id="CHEBI:58296"/>
        <dbReference type="EC" id="2.5.1.3"/>
    </reaction>
</comment>
<name>A0A545TA05_9GAMM</name>
<dbReference type="HAMAP" id="MF_00097">
    <property type="entry name" value="TMP_synthase"/>
    <property type="match status" value="1"/>
</dbReference>
<dbReference type="GO" id="GO:0005829">
    <property type="term" value="C:cytosol"/>
    <property type="evidence" value="ECO:0007669"/>
    <property type="project" value="TreeGrafter"/>
</dbReference>
<sequence length="487" mass="52740">MSHTNKPIILTIAANDSAGLAGIATDIKTQTAFGIHSMAAVTANTAQNNFEVIAINAVDVIALKEQLEAVKSLPIAVVKVGLVCNIEQARAIASFIIATEIPLVLDPVLSSSSGFEFFKKKDIAAYVDLLLPLCALVTPNLEEACLLTNLSVSTPEEIELAAESMLLFGAKNILIKGGHGKGRVCQDYFANDMENFWLSSKKSLKKNTRGTGCAMASAIASCLALGYPINDAVVIGKMAINQGIREGYSVGDAKGPVMVNRFPDQEVDLPILTRSADVNLTRESFPECNQTRLGLYPVVDSAEWLEFLLPAGVSTIQLRVKDLRGADLENEIKQAVEIAQQYECRLFINDYWKLAIKYGAYGVHLGQEDLDSADVDAILKAGLRLGISTHCHFEVARAIQYKPSYIACGPVYHTNTKQMPWIPHGLDGLTYWRKVLNYPLVAIGGINHERIEGVTKTGVDSVAMITAITEADDPEAATKTFLEIVGN</sequence>
<evidence type="ECO:0000256" key="11">
    <source>
        <dbReference type="ARBA" id="ARBA00047851"/>
    </source>
</evidence>
<evidence type="ECO:0000256" key="10">
    <source>
        <dbReference type="ARBA" id="ARBA00047334"/>
    </source>
</evidence>
<feature type="binding site" evidence="13">
    <location>
        <position position="417"/>
    </location>
    <ligand>
        <name>4-amino-2-methyl-5-(diphosphooxymethyl)pyrimidine</name>
        <dbReference type="ChEBI" id="CHEBI:57841"/>
    </ligand>
</feature>
<comment type="catalytic activity">
    <reaction evidence="11 13">
        <text>2-(2-carboxy-4-methylthiazol-5-yl)ethyl phosphate + 4-amino-2-methyl-5-(diphosphooxymethyl)pyrimidine + 2 H(+) = thiamine phosphate + CO2 + diphosphate</text>
        <dbReference type="Rhea" id="RHEA:47848"/>
        <dbReference type="ChEBI" id="CHEBI:15378"/>
        <dbReference type="ChEBI" id="CHEBI:16526"/>
        <dbReference type="ChEBI" id="CHEBI:33019"/>
        <dbReference type="ChEBI" id="CHEBI:37575"/>
        <dbReference type="ChEBI" id="CHEBI:57841"/>
        <dbReference type="ChEBI" id="CHEBI:62890"/>
        <dbReference type="EC" id="2.5.1.3"/>
    </reaction>
</comment>
<evidence type="ECO:0000259" key="15">
    <source>
        <dbReference type="Pfam" id="PF08543"/>
    </source>
</evidence>
<dbReference type="Proteomes" id="UP000317839">
    <property type="component" value="Unassembled WGS sequence"/>
</dbReference>
<dbReference type="InterPro" id="IPR013785">
    <property type="entry name" value="Aldolase_TIM"/>
</dbReference>
<feature type="domain" description="Pyridoxamine kinase/Phosphomethylpyrimidine kinase" evidence="15">
    <location>
        <begin position="16"/>
        <end position="257"/>
    </location>
</feature>
<protein>
    <recommendedName>
        <fullName evidence="13">Thiamine-phosphate synthase</fullName>
        <shortName evidence="13">TP synthase</shortName>
        <shortName evidence="13">TPS</shortName>
        <ecNumber evidence="13">2.5.1.3</ecNumber>
    </recommendedName>
    <alternativeName>
        <fullName evidence="13">Thiamine-phosphate pyrophosphorylase</fullName>
        <shortName evidence="13">TMP pyrophosphorylase</shortName>
        <shortName evidence="13">TMP-PPase</shortName>
    </alternativeName>
</protein>
<dbReference type="GO" id="GO:0008972">
    <property type="term" value="F:phosphomethylpyrimidine kinase activity"/>
    <property type="evidence" value="ECO:0007669"/>
    <property type="project" value="InterPro"/>
</dbReference>
<comment type="caution">
    <text evidence="16">The sequence shown here is derived from an EMBL/GenBank/DDBJ whole genome shotgun (WGS) entry which is preliminary data.</text>
</comment>
<dbReference type="GO" id="GO:0004789">
    <property type="term" value="F:thiamine-phosphate diphosphorylase activity"/>
    <property type="evidence" value="ECO:0007669"/>
    <property type="project" value="UniProtKB-UniRule"/>
</dbReference>